<comment type="pathway">
    <text evidence="2 14 15">Porphyrin-containing compound metabolism; protoporphyrin-IX biosynthesis; protoporphyrin-IX from protoporphyrinogen-IX: step 1/1.</text>
</comment>
<accession>A0A844HNC1</accession>
<feature type="binding site" description="axial binding residue" evidence="14">
    <location>
        <position position="16"/>
    </location>
    <ligand>
        <name>heme</name>
        <dbReference type="ChEBI" id="CHEBI:30413"/>
    </ligand>
    <ligandPart>
        <name>Fe</name>
        <dbReference type="ChEBI" id="CHEBI:18248"/>
    </ligandPart>
</feature>
<comment type="function">
    <text evidence="14 15">Catalyzes the oxidation of protoporphyrinogen IX to protoporphyrin IX.</text>
</comment>
<keyword evidence="17" id="KW-1185">Reference proteome</keyword>
<dbReference type="PIRSF" id="PIRSF004638">
    <property type="entry name" value="UCP004638"/>
    <property type="match status" value="1"/>
</dbReference>
<evidence type="ECO:0000256" key="2">
    <source>
        <dbReference type="ARBA" id="ARBA00005073"/>
    </source>
</evidence>
<evidence type="ECO:0000313" key="16">
    <source>
        <dbReference type="EMBL" id="MTH59231.1"/>
    </source>
</evidence>
<dbReference type="HAMAP" id="MF_02239">
    <property type="entry name" value="HemJ"/>
    <property type="match status" value="1"/>
</dbReference>
<evidence type="ECO:0000256" key="10">
    <source>
        <dbReference type="ARBA" id="ARBA00023002"/>
    </source>
</evidence>
<keyword evidence="11 14" id="KW-0408">Iron</keyword>
<dbReference type="EMBL" id="WMIG01000002">
    <property type="protein sequence ID" value="MTH59231.1"/>
    <property type="molecule type" value="Genomic_DNA"/>
</dbReference>
<evidence type="ECO:0000313" key="17">
    <source>
        <dbReference type="Proteomes" id="UP000449846"/>
    </source>
</evidence>
<dbReference type="OrthoDB" id="9800824at2"/>
<name>A0A844HNC1_9RHOB</name>
<keyword evidence="5 14" id="KW-1003">Cell membrane</keyword>
<organism evidence="16 17">
    <name type="scientific">Paracoccus litorisediminis</name>
    <dbReference type="NCBI Taxonomy" id="2006130"/>
    <lineage>
        <taxon>Bacteria</taxon>
        <taxon>Pseudomonadati</taxon>
        <taxon>Pseudomonadota</taxon>
        <taxon>Alphaproteobacteria</taxon>
        <taxon>Rhodobacterales</taxon>
        <taxon>Paracoccaceae</taxon>
        <taxon>Paracoccus</taxon>
    </lineage>
</organism>
<comment type="subcellular location">
    <subcellularLocation>
        <location evidence="1 14">Cell membrane</location>
        <topology evidence="1 14">Multi-pass membrane protein</topology>
    </subcellularLocation>
</comment>
<dbReference type="Pfam" id="PF03653">
    <property type="entry name" value="UPF0093"/>
    <property type="match status" value="1"/>
</dbReference>
<dbReference type="GO" id="GO:0006782">
    <property type="term" value="P:protoporphyrinogen IX biosynthetic process"/>
    <property type="evidence" value="ECO:0007669"/>
    <property type="project" value="UniProtKB-UniRule"/>
</dbReference>
<dbReference type="Proteomes" id="UP000449846">
    <property type="component" value="Unassembled WGS sequence"/>
</dbReference>
<comment type="cofactor">
    <cofactor evidence="14 15">
        <name>heme b</name>
        <dbReference type="ChEBI" id="CHEBI:60344"/>
    </cofactor>
    <text evidence="14 15">Binds 1 heme b (iron(II)-protoporphyrin IX) group per subunit.</text>
</comment>
<dbReference type="PANTHER" id="PTHR40255">
    <property type="entry name" value="UPF0093 MEMBRANE PROTEIN SLR1790"/>
    <property type="match status" value="1"/>
</dbReference>
<evidence type="ECO:0000256" key="14">
    <source>
        <dbReference type="HAMAP-Rule" id="MF_02239"/>
    </source>
</evidence>
<evidence type="ECO:0000256" key="6">
    <source>
        <dbReference type="ARBA" id="ARBA00022617"/>
    </source>
</evidence>
<keyword evidence="12 14" id="KW-0472">Membrane</keyword>
<dbReference type="InterPro" id="IPR005265">
    <property type="entry name" value="HemJ-like"/>
</dbReference>
<dbReference type="PANTHER" id="PTHR40255:SF1">
    <property type="entry name" value="PROTOPORPHYRINOGEN IX OXIDASE"/>
    <property type="match status" value="1"/>
</dbReference>
<evidence type="ECO:0000256" key="8">
    <source>
        <dbReference type="ARBA" id="ARBA00022723"/>
    </source>
</evidence>
<reference evidence="16 17" key="1">
    <citation type="submission" date="2019-11" db="EMBL/GenBank/DDBJ databases">
        <authorList>
            <person name="Dong K."/>
        </authorList>
    </citation>
    <scope>NUCLEOTIDE SEQUENCE [LARGE SCALE GENOMIC DNA]</scope>
    <source>
        <strain evidence="16 17">NBRC 112902</strain>
    </source>
</reference>
<dbReference type="GO" id="GO:0046872">
    <property type="term" value="F:metal ion binding"/>
    <property type="evidence" value="ECO:0007669"/>
    <property type="project" value="UniProtKB-UniRule"/>
</dbReference>
<keyword evidence="6 14" id="KW-0349">Heme</keyword>
<proteinExistence type="inferred from homology"/>
<evidence type="ECO:0000256" key="7">
    <source>
        <dbReference type="ARBA" id="ARBA00022692"/>
    </source>
</evidence>
<evidence type="ECO:0000256" key="11">
    <source>
        <dbReference type="ARBA" id="ARBA00023004"/>
    </source>
</evidence>
<feature type="transmembrane region" description="Helical" evidence="14">
    <location>
        <begin position="90"/>
        <end position="109"/>
    </location>
</feature>
<feature type="transmembrane region" description="Helical" evidence="14">
    <location>
        <begin position="59"/>
        <end position="84"/>
    </location>
</feature>
<evidence type="ECO:0000256" key="13">
    <source>
        <dbReference type="ARBA" id="ARBA00048390"/>
    </source>
</evidence>
<evidence type="ECO:0000256" key="5">
    <source>
        <dbReference type="ARBA" id="ARBA00022475"/>
    </source>
</evidence>
<gene>
    <name evidence="16" type="ORF">GL300_08390</name>
</gene>
<feature type="transmembrane region" description="Helical" evidence="14">
    <location>
        <begin position="130"/>
        <end position="147"/>
    </location>
</feature>
<keyword evidence="7 14" id="KW-0812">Transmembrane</keyword>
<protein>
    <recommendedName>
        <fullName evidence="4 14">Protoporphyrinogen IX oxidase</fullName>
        <shortName evidence="14">PPO</shortName>
        <ecNumber evidence="14 15">1.3.99.-</ecNumber>
    </recommendedName>
</protein>
<keyword evidence="10 14" id="KW-0560">Oxidoreductase</keyword>
<comment type="catalytic activity">
    <reaction evidence="13 14 15">
        <text>protoporphyrinogen IX + 3 A = protoporphyrin IX + 3 AH2</text>
        <dbReference type="Rhea" id="RHEA:62000"/>
        <dbReference type="ChEBI" id="CHEBI:13193"/>
        <dbReference type="ChEBI" id="CHEBI:17499"/>
        <dbReference type="ChEBI" id="CHEBI:57306"/>
        <dbReference type="ChEBI" id="CHEBI:57307"/>
    </reaction>
</comment>
<feature type="binding site" description="axial binding residue" evidence="14">
    <location>
        <position position="95"/>
    </location>
    <ligand>
        <name>heme</name>
        <dbReference type="ChEBI" id="CHEBI:30413"/>
    </ligand>
    <ligandPart>
        <name>Fe</name>
        <dbReference type="ChEBI" id="CHEBI:18248"/>
    </ligandPart>
</feature>
<dbReference type="UniPathway" id="UPA00251">
    <property type="reaction ID" value="UER00324"/>
</dbReference>
<dbReference type="EC" id="1.3.99.-" evidence="14 15"/>
<evidence type="ECO:0000256" key="12">
    <source>
        <dbReference type="ARBA" id="ARBA00023136"/>
    </source>
</evidence>
<keyword evidence="8 14" id="KW-0479">Metal-binding</keyword>
<evidence type="ECO:0000256" key="3">
    <source>
        <dbReference type="ARBA" id="ARBA00006501"/>
    </source>
</evidence>
<evidence type="ECO:0000256" key="9">
    <source>
        <dbReference type="ARBA" id="ARBA00022989"/>
    </source>
</evidence>
<feature type="transmembrane region" description="Helical" evidence="14">
    <location>
        <begin position="12"/>
        <end position="30"/>
    </location>
</feature>
<comment type="similarity">
    <text evidence="3 14 15">Belongs to the HemJ family.</text>
</comment>
<sequence>MLDLFASSYPLVKALHVMAVLSWMAGLFYLPRLFVYHAERGQQTDAEPARSLIIMEEKLLRLIMNPAMIVTWIAGLILVLTPGIVDWTMLWPWTKAGAVIAMTWFHMWLAGQRRALLTGRGLTGRRYRMMNELPTLLMVVIVLSVILKF</sequence>
<evidence type="ECO:0000256" key="1">
    <source>
        <dbReference type="ARBA" id="ARBA00004651"/>
    </source>
</evidence>
<dbReference type="AlphaFoldDB" id="A0A844HNC1"/>
<comment type="subunit">
    <text evidence="14">Homodimer.</text>
</comment>
<dbReference type="GO" id="GO:0070818">
    <property type="term" value="F:protoporphyrinogen oxidase activity"/>
    <property type="evidence" value="ECO:0007669"/>
    <property type="project" value="UniProtKB-UniRule"/>
</dbReference>
<evidence type="ECO:0000256" key="15">
    <source>
        <dbReference type="PIRNR" id="PIRNR004638"/>
    </source>
</evidence>
<evidence type="ECO:0000256" key="4">
    <source>
        <dbReference type="ARBA" id="ARBA00017504"/>
    </source>
</evidence>
<comment type="caution">
    <text evidence="16">The sequence shown here is derived from an EMBL/GenBank/DDBJ whole genome shotgun (WGS) entry which is preliminary data.</text>
</comment>
<dbReference type="GO" id="GO:0005886">
    <property type="term" value="C:plasma membrane"/>
    <property type="evidence" value="ECO:0007669"/>
    <property type="project" value="UniProtKB-SubCell"/>
</dbReference>
<keyword evidence="9 14" id="KW-1133">Transmembrane helix</keyword>